<dbReference type="KEGG" id="bsto:C0V70_00670"/>
<evidence type="ECO:0000313" key="1">
    <source>
        <dbReference type="EMBL" id="AUN96642.1"/>
    </source>
</evidence>
<reference evidence="1 2" key="1">
    <citation type="submission" date="2018-01" db="EMBL/GenBank/DDBJ databases">
        <title>Complete genome sequence of Bacteriovorax stolpii DSM12778.</title>
        <authorList>
            <person name="Tang B."/>
            <person name="Chang J."/>
        </authorList>
    </citation>
    <scope>NUCLEOTIDE SEQUENCE [LARGE SCALE GENOMIC DNA]</scope>
    <source>
        <strain evidence="1 2">DSM 12778</strain>
    </source>
</reference>
<dbReference type="PANTHER" id="PTHR43471">
    <property type="entry name" value="ABC TRANSPORTER PERMEASE"/>
    <property type="match status" value="1"/>
</dbReference>
<evidence type="ECO:0000313" key="2">
    <source>
        <dbReference type="Proteomes" id="UP000235584"/>
    </source>
</evidence>
<dbReference type="PANTHER" id="PTHR43471:SF10">
    <property type="entry name" value="SLL1107 PROTEIN"/>
    <property type="match status" value="1"/>
</dbReference>
<proteinExistence type="predicted"/>
<name>A0A2K9NMC6_BACTC</name>
<dbReference type="AlphaFoldDB" id="A0A2K9NMC6"/>
<keyword evidence="2" id="KW-1185">Reference proteome</keyword>
<sequence length="256" mass="28630">MKNILTVTRFTFIEVYRSKLMLSLVFLAVGLLLATYVASEFAYGAPAKVALDVGLGIMSISNLVIAIFIGANLLSKEIEQRTLYMIISRPISRTSFLLGKILGLSSVLLINSIVLGGLSCILYLSFGGGSYQPLFGWTLYFSFLEAFTVLVFAVLFSLITNSTLSVIYTLCVFVVGHAINETSKLFFVKVFPVFGYAIQACFIFLPNFYRLNLKEFLLYKQSIEVTYLINTQLYIALYLVALITLVVLIFKKRNLD</sequence>
<protein>
    <submittedName>
        <fullName evidence="1">Uncharacterized protein</fullName>
    </submittedName>
</protein>
<accession>A0A2K9NMC6</accession>
<dbReference type="RefSeq" id="WP_102241937.1">
    <property type="nucleotide sequence ID" value="NZ_CP025704.1"/>
</dbReference>
<organism evidence="1 2">
    <name type="scientific">Bacteriovorax stolpii</name>
    <name type="common">Bdellovibrio stolpii</name>
    <dbReference type="NCBI Taxonomy" id="960"/>
    <lineage>
        <taxon>Bacteria</taxon>
        <taxon>Pseudomonadati</taxon>
        <taxon>Bdellovibrionota</taxon>
        <taxon>Bacteriovoracia</taxon>
        <taxon>Bacteriovoracales</taxon>
        <taxon>Bacteriovoracaceae</taxon>
        <taxon>Bacteriovorax</taxon>
    </lineage>
</organism>
<dbReference type="EMBL" id="CP025704">
    <property type="protein sequence ID" value="AUN96642.1"/>
    <property type="molecule type" value="Genomic_DNA"/>
</dbReference>
<dbReference type="Proteomes" id="UP000235584">
    <property type="component" value="Chromosome"/>
</dbReference>
<gene>
    <name evidence="1" type="ORF">C0V70_00670</name>
</gene>
<dbReference type="OrthoDB" id="9810558at2"/>